<dbReference type="HOGENOM" id="CLU_1481140_0_0_12"/>
<sequence length="182" mass="19917">MKRHVKLLWWVLFWGVLFLLPSCVTVSTPAGHAEENETVREGVAVEEGILLPIVRVRADGARRDEGSLVYVEFSGESGGIYFDIEPPVDLSGYANLLIPVKLTGGATFVITTADANWNSAWTAGWGALYGTGEWETIIIDITNLSQAWGNMEWDPSRVSSMGIVLNRGSSIVFDTSRGIRAE</sequence>
<evidence type="ECO:0000313" key="2">
    <source>
        <dbReference type="Proteomes" id="UP000007254"/>
    </source>
</evidence>
<reference evidence="1 2" key="1">
    <citation type="submission" date="2011-06" db="EMBL/GenBank/DDBJ databases">
        <title>The complete genome of Spirochaeta thermophila DSM 6578.</title>
        <authorList>
            <consortium name="US DOE Joint Genome Institute (JGI-PGF)"/>
            <person name="Lucas S."/>
            <person name="Lapidus A."/>
            <person name="Bruce D."/>
            <person name="Goodwin L."/>
            <person name="Pitluck S."/>
            <person name="Peters L."/>
            <person name="Kyrpides N."/>
            <person name="Mavromatis K."/>
            <person name="Ivanova N."/>
            <person name="Mikailova N."/>
            <person name="Pagani I."/>
            <person name="Chertkov O."/>
            <person name="Detter J.C."/>
            <person name="Tapia R."/>
            <person name="Han C."/>
            <person name="Land M."/>
            <person name="Hauser L."/>
            <person name="Markowitz V."/>
            <person name="Cheng J.-F."/>
            <person name="Hugenholtz P."/>
            <person name="Woyke T."/>
            <person name="Wu D."/>
            <person name="Spring S."/>
            <person name="Merkhoffer B."/>
            <person name="Schneider S."/>
            <person name="Klenk H.-P."/>
            <person name="Eisen J.A."/>
        </authorList>
    </citation>
    <scope>NUCLEOTIDE SEQUENCE [LARGE SCALE GENOMIC DNA]</scope>
    <source>
        <strain evidence="2">ATCC 700085 / DSM 6578 / Z-1203</strain>
    </source>
</reference>
<keyword evidence="2" id="KW-1185">Reference proteome</keyword>
<organism evidence="1 2">
    <name type="scientific">Winmispira thermophila (strain ATCC 700085 / DSM 6578 / Z-1203)</name>
    <name type="common">Spirochaeta thermophila</name>
    <dbReference type="NCBI Taxonomy" id="869211"/>
    <lineage>
        <taxon>Bacteria</taxon>
        <taxon>Pseudomonadati</taxon>
        <taxon>Spirochaetota</taxon>
        <taxon>Spirochaetia</taxon>
        <taxon>Winmispirales</taxon>
        <taxon>Winmispiraceae</taxon>
        <taxon>Winmispira</taxon>
    </lineage>
</organism>
<proteinExistence type="predicted"/>
<dbReference type="Proteomes" id="UP000007254">
    <property type="component" value="Chromosome"/>
</dbReference>
<dbReference type="AlphaFoldDB" id="G0GE24"/>
<gene>
    <name evidence="1" type="ordered locus">Spith_0371</name>
</gene>
<protein>
    <submittedName>
        <fullName evidence="1">Uncharacterized protein</fullName>
    </submittedName>
</protein>
<evidence type="ECO:0000313" key="1">
    <source>
        <dbReference type="EMBL" id="AEJ60656.1"/>
    </source>
</evidence>
<name>G0GE24_WINT7</name>
<dbReference type="STRING" id="869211.Spith_0371"/>
<dbReference type="KEGG" id="stq:Spith_0371"/>
<dbReference type="EMBL" id="CP002903">
    <property type="protein sequence ID" value="AEJ60656.1"/>
    <property type="molecule type" value="Genomic_DNA"/>
</dbReference>
<accession>G0GE24</accession>